<dbReference type="EMBL" id="JBHFEH010000001">
    <property type="protein sequence ID" value="KAL2059537.1"/>
    <property type="molecule type" value="Genomic_DNA"/>
</dbReference>
<gene>
    <name evidence="1" type="ORF">ABVK25_000830</name>
</gene>
<protein>
    <submittedName>
        <fullName evidence="1">Uncharacterized protein</fullName>
    </submittedName>
</protein>
<accession>A0ABR4BQ23</accession>
<name>A0ABR4BQ23_9LECA</name>
<dbReference type="Gene3D" id="3.40.50.1820">
    <property type="entry name" value="alpha/beta hydrolase"/>
    <property type="match status" value="1"/>
</dbReference>
<sequence>MVNRFEERMPRPIVGIAHSMGSAQLVQLSLIHPLLFHSLALIEPVIQAAAPAGPNVALFSSFRPDLWPSRHAAEESFRKNKVFQRWDSRALDKYLQYGLRETPTALYPQESKNGPVTLTTTKHQEAWSYLRSNFISMPDDDQARLVAPDLDAENRTHLVHNPQMVQVLANLPSVRPNVLWIFGGSSPINTPALQDEKMTRTGIGVGG</sequence>
<proteinExistence type="predicted"/>
<evidence type="ECO:0000313" key="2">
    <source>
        <dbReference type="Proteomes" id="UP001590951"/>
    </source>
</evidence>
<keyword evidence="2" id="KW-1185">Reference proteome</keyword>
<comment type="caution">
    <text evidence="1">The sequence shown here is derived from an EMBL/GenBank/DDBJ whole genome shotgun (WGS) entry which is preliminary data.</text>
</comment>
<dbReference type="Proteomes" id="UP001590951">
    <property type="component" value="Unassembled WGS sequence"/>
</dbReference>
<reference evidence="1 2" key="1">
    <citation type="submission" date="2024-09" db="EMBL/GenBank/DDBJ databases">
        <title>Rethinking Asexuality: The Enigmatic Case of Functional Sexual Genes in Lepraria (Stereocaulaceae).</title>
        <authorList>
            <person name="Doellman M."/>
            <person name="Sun Y."/>
            <person name="Barcenas-Pena A."/>
            <person name="Lumbsch H.T."/>
            <person name="Grewe F."/>
        </authorList>
    </citation>
    <scope>NUCLEOTIDE SEQUENCE [LARGE SCALE GENOMIC DNA]</scope>
    <source>
        <strain evidence="1 2">Grewe 0041</strain>
    </source>
</reference>
<evidence type="ECO:0000313" key="1">
    <source>
        <dbReference type="EMBL" id="KAL2059537.1"/>
    </source>
</evidence>
<dbReference type="SUPFAM" id="SSF53474">
    <property type="entry name" value="alpha/beta-Hydrolases"/>
    <property type="match status" value="1"/>
</dbReference>
<dbReference type="InterPro" id="IPR029058">
    <property type="entry name" value="AB_hydrolase_fold"/>
</dbReference>
<organism evidence="1 2">
    <name type="scientific">Lepraria finkii</name>
    <dbReference type="NCBI Taxonomy" id="1340010"/>
    <lineage>
        <taxon>Eukaryota</taxon>
        <taxon>Fungi</taxon>
        <taxon>Dikarya</taxon>
        <taxon>Ascomycota</taxon>
        <taxon>Pezizomycotina</taxon>
        <taxon>Lecanoromycetes</taxon>
        <taxon>OSLEUM clade</taxon>
        <taxon>Lecanoromycetidae</taxon>
        <taxon>Lecanorales</taxon>
        <taxon>Lecanorineae</taxon>
        <taxon>Stereocaulaceae</taxon>
        <taxon>Lepraria</taxon>
    </lineage>
</organism>